<gene>
    <name evidence="1" type="ORF">H8D96_04045</name>
</gene>
<dbReference type="AlphaFoldDB" id="A0A8J6NPF4"/>
<dbReference type="Proteomes" id="UP000605201">
    <property type="component" value="Unassembled WGS sequence"/>
</dbReference>
<dbReference type="EMBL" id="JACNIG010000108">
    <property type="protein sequence ID" value="MBC8431071.1"/>
    <property type="molecule type" value="Genomic_DNA"/>
</dbReference>
<protein>
    <submittedName>
        <fullName evidence="1">Uncharacterized protein</fullName>
    </submittedName>
</protein>
<organism evidence="1 2">
    <name type="scientific">Candidatus Desulfatibia vada</name>
    <dbReference type="NCBI Taxonomy" id="2841696"/>
    <lineage>
        <taxon>Bacteria</taxon>
        <taxon>Pseudomonadati</taxon>
        <taxon>Thermodesulfobacteriota</taxon>
        <taxon>Desulfobacteria</taxon>
        <taxon>Desulfobacterales</taxon>
        <taxon>Desulfobacterales incertae sedis</taxon>
        <taxon>Candidatus Desulfatibia</taxon>
    </lineage>
</organism>
<accession>A0A8J6NPF4</accession>
<sequence>MPDKVIAIEKFEGPYQTIFLKIMQMVPDRDKNDKKLQRLIAFRLRTDGEAATREYLINKIRDIIQCGYTGSFYNFLKDDLKVKECDLKDKTPDPLEA</sequence>
<proteinExistence type="predicted"/>
<reference evidence="1 2" key="1">
    <citation type="submission" date="2020-08" db="EMBL/GenBank/DDBJ databases">
        <title>Bridging the membrane lipid divide: bacteria of the FCB group superphylum have the potential to synthesize archaeal ether lipids.</title>
        <authorList>
            <person name="Villanueva L."/>
            <person name="Von Meijenfeldt F.A.B."/>
            <person name="Westbye A.B."/>
            <person name="Yadav S."/>
            <person name="Hopmans E.C."/>
            <person name="Dutilh B.E."/>
            <person name="Sinninghe Damste J.S."/>
        </authorList>
    </citation>
    <scope>NUCLEOTIDE SEQUENCE [LARGE SCALE GENOMIC DNA]</scope>
    <source>
        <strain evidence="1">NIOZ-UU17</strain>
    </source>
</reference>
<evidence type="ECO:0000313" key="2">
    <source>
        <dbReference type="Proteomes" id="UP000605201"/>
    </source>
</evidence>
<name>A0A8J6NPF4_9BACT</name>
<evidence type="ECO:0000313" key="1">
    <source>
        <dbReference type="EMBL" id="MBC8431071.1"/>
    </source>
</evidence>
<comment type="caution">
    <text evidence="1">The sequence shown here is derived from an EMBL/GenBank/DDBJ whole genome shotgun (WGS) entry which is preliminary data.</text>
</comment>